<feature type="domain" description="Mor transcription activator" evidence="1">
    <location>
        <begin position="19"/>
        <end position="93"/>
    </location>
</feature>
<dbReference type="SUPFAM" id="SSF46689">
    <property type="entry name" value="Homeodomain-like"/>
    <property type="match status" value="1"/>
</dbReference>
<dbReference type="Proteomes" id="UP000002333">
    <property type="component" value="Chromosome"/>
</dbReference>
<dbReference type="PANTHER" id="PTHR37812:SF1">
    <property type="entry name" value="MU-LIKE PROPHAGE FLUMU PROTEIN C"/>
    <property type="match status" value="1"/>
</dbReference>
<proteinExistence type="predicted"/>
<sequence length="96" mass="11433">MERRIMKYEKAQNILPDGIIEMIQNYIDGGYIYIPKKNENKKSWGENTETKKYLKVRDKEIFNKYSSGASVKILAEEYFLTEGSIRRIIRNQKSYD</sequence>
<dbReference type="EMBL" id="CP001083">
    <property type="protein sequence ID" value="ACQ54498.1"/>
    <property type="molecule type" value="Genomic_DNA"/>
</dbReference>
<dbReference type="InterPro" id="IPR049739">
    <property type="entry name" value="YraL-like"/>
</dbReference>
<dbReference type="Pfam" id="PF08765">
    <property type="entry name" value="Mor"/>
    <property type="match status" value="1"/>
</dbReference>
<dbReference type="NCBIfam" id="NF040785">
    <property type="entry name" value="CD3324_fam"/>
    <property type="match status" value="1"/>
</dbReference>
<gene>
    <name evidence="2" type="ordered locus">CLJ_B0785</name>
</gene>
<dbReference type="KEGG" id="cbi:CLJ_B0785"/>
<evidence type="ECO:0000259" key="1">
    <source>
        <dbReference type="Pfam" id="PF08765"/>
    </source>
</evidence>
<dbReference type="InterPro" id="IPR009057">
    <property type="entry name" value="Homeodomain-like_sf"/>
</dbReference>
<protein>
    <recommendedName>
        <fullName evidence="1">Mor transcription activator domain-containing protein</fullName>
    </recommendedName>
</protein>
<evidence type="ECO:0000313" key="2">
    <source>
        <dbReference type="EMBL" id="ACQ54498.1"/>
    </source>
</evidence>
<dbReference type="InterPro" id="IPR014875">
    <property type="entry name" value="Mor_transcription_activator"/>
</dbReference>
<evidence type="ECO:0000313" key="3">
    <source>
        <dbReference type="Proteomes" id="UP000002333"/>
    </source>
</evidence>
<dbReference type="AlphaFoldDB" id="A0A3F3A7G9"/>
<reference evidence="2 3" key="1">
    <citation type="journal article" date="2007" name="PLoS ONE">
        <title>Analysis of the neurotoxin complex genes in Clostridium botulinum A1-A4 and B1 strains: BoNT/A3, /Ba4 and /B1 clusters are located within plasmids.</title>
        <authorList>
            <person name="Smith T.J."/>
            <person name="Hill K.K."/>
            <person name="Foley B.T."/>
            <person name="Detter J.C."/>
            <person name="Munk A.C."/>
            <person name="Bruce D.C."/>
            <person name="Doggett N.A."/>
            <person name="Smith L.A."/>
            <person name="Marks J.D."/>
            <person name="Xie G."/>
            <person name="Brettin T.S."/>
        </authorList>
    </citation>
    <scope>NUCLEOTIDE SEQUENCE [LARGE SCALE GENOMIC DNA]</scope>
    <source>
        <strain evidence="3">657 / Type Ba4</strain>
    </source>
</reference>
<accession>A0A3F3A7G9</accession>
<organism evidence="2 3">
    <name type="scientific">Clostridium botulinum (strain 657 / Type Ba4)</name>
    <dbReference type="NCBI Taxonomy" id="515621"/>
    <lineage>
        <taxon>Bacteria</taxon>
        <taxon>Bacillati</taxon>
        <taxon>Bacillota</taxon>
        <taxon>Clostridia</taxon>
        <taxon>Eubacteriales</taxon>
        <taxon>Clostridiaceae</taxon>
        <taxon>Clostridium</taxon>
    </lineage>
</organism>
<dbReference type="InterPro" id="IPR052411">
    <property type="entry name" value="c-mor_Regulatory_Protein"/>
</dbReference>
<name>A0A3F3A7G9_CLOB6</name>
<dbReference type="Gene3D" id="1.10.10.60">
    <property type="entry name" value="Homeodomain-like"/>
    <property type="match status" value="1"/>
</dbReference>
<dbReference type="PANTHER" id="PTHR37812">
    <property type="entry name" value="MU-LIKE PROPHAGE FLUMU PROTEIN C"/>
    <property type="match status" value="1"/>
</dbReference>
<reference evidence="3" key="2">
    <citation type="submission" date="2008-05" db="EMBL/GenBank/DDBJ databases">
        <title>Genome sequence of Clostridium botulinum Ba4 strain 657.</title>
        <authorList>
            <person name="Shrivastava S."/>
            <person name="Brown J.L."/>
            <person name="Bruce D."/>
            <person name="Detter C."/>
            <person name="Munk C."/>
            <person name="Smith L.A."/>
            <person name="Smith T.J."/>
            <person name="Sutton G."/>
            <person name="Brettin T.S."/>
        </authorList>
    </citation>
    <scope>NUCLEOTIDE SEQUENCE [LARGE SCALE GENOMIC DNA]</scope>
    <source>
        <strain evidence="3">657 / Type Ba4</strain>
    </source>
</reference>